<dbReference type="GO" id="GO:0005975">
    <property type="term" value="P:carbohydrate metabolic process"/>
    <property type="evidence" value="ECO:0007669"/>
    <property type="project" value="InterPro"/>
</dbReference>
<protein>
    <recommendedName>
        <fullName evidence="10">UDP-N-acetylglucosamine--N-acetylmuramyl-(pentapeptide) pyrophosphoryl-undecaprenol N-acetylglucosamine transferase</fullName>
        <ecNumber evidence="10">2.4.1.227</ecNumber>
    </recommendedName>
    <alternativeName>
        <fullName evidence="10">Undecaprenyl-PP-MurNAc-pentapeptide-UDPGlcNAc GlcNAc transferase</fullName>
    </alternativeName>
</protein>
<feature type="binding site" evidence="10">
    <location>
        <begin position="15"/>
        <end position="17"/>
    </location>
    <ligand>
        <name>UDP-N-acetyl-alpha-D-glucosamine</name>
        <dbReference type="ChEBI" id="CHEBI:57705"/>
    </ligand>
</feature>
<evidence type="ECO:0000259" key="11">
    <source>
        <dbReference type="Pfam" id="PF03033"/>
    </source>
</evidence>
<evidence type="ECO:0000256" key="6">
    <source>
        <dbReference type="ARBA" id="ARBA00022984"/>
    </source>
</evidence>
<dbReference type="InterPro" id="IPR004276">
    <property type="entry name" value="GlycoTrans_28_N"/>
</dbReference>
<dbReference type="GO" id="GO:0050511">
    <property type="term" value="F:undecaprenyldiphospho-muramoylpentapeptide beta-N-acetylglucosaminyltransferase activity"/>
    <property type="evidence" value="ECO:0007669"/>
    <property type="project" value="UniProtKB-UniRule"/>
</dbReference>
<dbReference type="Pfam" id="PF03033">
    <property type="entry name" value="Glyco_transf_28"/>
    <property type="match status" value="1"/>
</dbReference>
<keyword evidence="4 10" id="KW-0808">Transferase</keyword>
<reference evidence="13 15" key="1">
    <citation type="submission" date="2015-09" db="EMBL/GenBank/DDBJ databases">
        <title>Identification and resolution of microdiversity through metagenomic sequencing of parallel consortia.</title>
        <authorList>
            <person name="Nelson W.C."/>
            <person name="Romine M.F."/>
            <person name="Lindemann S.R."/>
        </authorList>
    </citation>
    <scope>NUCLEOTIDE SEQUENCE [LARGE SCALE GENOMIC DNA]</scope>
    <source>
        <strain evidence="13">HL-109</strain>
    </source>
</reference>
<evidence type="ECO:0000256" key="8">
    <source>
        <dbReference type="ARBA" id="ARBA00023306"/>
    </source>
</evidence>
<keyword evidence="9 10" id="KW-0961">Cell wall biogenesis/degradation</keyword>
<evidence type="ECO:0000313" key="13">
    <source>
        <dbReference type="EMBL" id="KPQ09346.1"/>
    </source>
</evidence>
<dbReference type="NCBIfam" id="TIGR01133">
    <property type="entry name" value="murG"/>
    <property type="match status" value="1"/>
</dbReference>
<comment type="similarity">
    <text evidence="10">Belongs to the glycosyltransferase 28 family. MurG subfamily.</text>
</comment>
<dbReference type="Pfam" id="PF04101">
    <property type="entry name" value="Glyco_tran_28_C"/>
    <property type="match status" value="1"/>
</dbReference>
<name>A0A0N8KDS4_9HYPH</name>
<feature type="domain" description="Glycosyltransferase family 28 N-terminal" evidence="11">
    <location>
        <begin position="8"/>
        <end position="142"/>
    </location>
</feature>
<evidence type="ECO:0000256" key="10">
    <source>
        <dbReference type="HAMAP-Rule" id="MF_00033"/>
    </source>
</evidence>
<dbReference type="Gene3D" id="3.40.50.2000">
    <property type="entry name" value="Glycogen Phosphorylase B"/>
    <property type="match status" value="2"/>
</dbReference>
<evidence type="ECO:0000313" key="14">
    <source>
        <dbReference type="EMBL" id="SCC79054.1"/>
    </source>
</evidence>
<dbReference type="Proteomes" id="UP000182800">
    <property type="component" value="Unassembled WGS sequence"/>
</dbReference>
<evidence type="ECO:0000313" key="15">
    <source>
        <dbReference type="Proteomes" id="UP000050497"/>
    </source>
</evidence>
<dbReference type="EMBL" id="LJSX01000029">
    <property type="protein sequence ID" value="KPQ09346.1"/>
    <property type="molecule type" value="Genomic_DNA"/>
</dbReference>
<feature type="binding site" evidence="10">
    <location>
        <position position="169"/>
    </location>
    <ligand>
        <name>UDP-N-acetyl-alpha-D-glucosamine</name>
        <dbReference type="ChEBI" id="CHEBI:57705"/>
    </ligand>
</feature>
<evidence type="ECO:0000313" key="16">
    <source>
        <dbReference type="Proteomes" id="UP000182800"/>
    </source>
</evidence>
<reference evidence="14 16" key="2">
    <citation type="submission" date="2016-08" db="EMBL/GenBank/DDBJ databases">
        <authorList>
            <person name="Varghese N."/>
            <person name="Submissions Spin"/>
        </authorList>
    </citation>
    <scope>NUCLEOTIDE SEQUENCE [LARGE SCALE GENOMIC DNA]</scope>
    <source>
        <strain evidence="14 16">HL-109</strain>
    </source>
</reference>
<comment type="function">
    <text evidence="10">Cell wall formation. Catalyzes the transfer of a GlcNAc subunit on undecaprenyl-pyrophosphoryl-MurNAc-pentapeptide (lipid intermediate I) to form undecaprenyl-pyrophosphoryl-MurNAc-(pentapeptide)GlcNAc (lipid intermediate II).</text>
</comment>
<feature type="binding site" evidence="10">
    <location>
        <position position="126"/>
    </location>
    <ligand>
        <name>UDP-N-acetyl-alpha-D-glucosamine</name>
        <dbReference type="ChEBI" id="CHEBI:57705"/>
    </ligand>
</feature>
<keyword evidence="6 10" id="KW-0573">Peptidoglycan synthesis</keyword>
<evidence type="ECO:0000256" key="9">
    <source>
        <dbReference type="ARBA" id="ARBA00023316"/>
    </source>
</evidence>
<dbReference type="RefSeq" id="WP_074443581.1">
    <property type="nucleotide sequence ID" value="NZ_FMBM01000001.1"/>
</dbReference>
<dbReference type="InterPro" id="IPR007235">
    <property type="entry name" value="Glyco_trans_28_C"/>
</dbReference>
<feature type="domain" description="Glycosyl transferase family 28 C-terminal" evidence="12">
    <location>
        <begin position="191"/>
        <end position="357"/>
    </location>
</feature>
<dbReference type="HAMAP" id="MF_00033">
    <property type="entry name" value="MurG"/>
    <property type="match status" value="1"/>
</dbReference>
<dbReference type="EC" id="2.4.1.227" evidence="10"/>
<comment type="catalytic activity">
    <reaction evidence="10">
        <text>di-trans,octa-cis-undecaprenyl diphospho-N-acetyl-alpha-D-muramoyl-L-alanyl-D-glutamyl-meso-2,6-diaminopimeloyl-D-alanyl-D-alanine + UDP-N-acetyl-alpha-D-glucosamine = di-trans,octa-cis-undecaprenyl diphospho-[N-acetyl-alpha-D-glucosaminyl-(1-&gt;4)]-N-acetyl-alpha-D-muramoyl-L-alanyl-D-glutamyl-meso-2,6-diaminopimeloyl-D-alanyl-D-alanine + UDP + H(+)</text>
        <dbReference type="Rhea" id="RHEA:31227"/>
        <dbReference type="ChEBI" id="CHEBI:15378"/>
        <dbReference type="ChEBI" id="CHEBI:57705"/>
        <dbReference type="ChEBI" id="CHEBI:58223"/>
        <dbReference type="ChEBI" id="CHEBI:61387"/>
        <dbReference type="ChEBI" id="CHEBI:61388"/>
        <dbReference type="EC" id="2.4.1.227"/>
    </reaction>
</comment>
<proteinExistence type="inferred from homology"/>
<evidence type="ECO:0000256" key="2">
    <source>
        <dbReference type="ARBA" id="ARBA00022618"/>
    </source>
</evidence>
<evidence type="ECO:0000256" key="7">
    <source>
        <dbReference type="ARBA" id="ARBA00023136"/>
    </source>
</evidence>
<dbReference type="PATRIC" id="fig|1653334.4.peg.1204"/>
<keyword evidence="5 10" id="KW-0133">Cell shape</keyword>
<keyword evidence="8 10" id="KW-0131">Cell cycle</keyword>
<dbReference type="OrthoDB" id="9808936at2"/>
<keyword evidence="16" id="KW-1185">Reference proteome</keyword>
<dbReference type="UniPathway" id="UPA00219"/>
<feature type="binding site" evidence="10">
    <location>
        <position position="197"/>
    </location>
    <ligand>
        <name>UDP-N-acetyl-alpha-D-glucosamine</name>
        <dbReference type="ChEBI" id="CHEBI:57705"/>
    </ligand>
</feature>
<organism evidence="13 15">
    <name type="scientific">Saliniramus fredricksonii</name>
    <dbReference type="NCBI Taxonomy" id="1653334"/>
    <lineage>
        <taxon>Bacteria</taxon>
        <taxon>Pseudomonadati</taxon>
        <taxon>Pseudomonadota</taxon>
        <taxon>Alphaproteobacteria</taxon>
        <taxon>Hyphomicrobiales</taxon>
        <taxon>Salinarimonadaceae</taxon>
        <taxon>Saliniramus</taxon>
    </lineage>
</organism>
<evidence type="ECO:0000259" key="12">
    <source>
        <dbReference type="Pfam" id="PF04101"/>
    </source>
</evidence>
<dbReference type="Proteomes" id="UP000050497">
    <property type="component" value="Unassembled WGS sequence"/>
</dbReference>
<dbReference type="CDD" id="cd03785">
    <property type="entry name" value="GT28_MurG"/>
    <property type="match status" value="1"/>
</dbReference>
<dbReference type="GO" id="GO:0051301">
    <property type="term" value="P:cell division"/>
    <property type="evidence" value="ECO:0007669"/>
    <property type="project" value="UniProtKB-KW"/>
</dbReference>
<keyword evidence="2 10" id="KW-0132">Cell division</keyword>
<dbReference type="InterPro" id="IPR006009">
    <property type="entry name" value="GlcNAc_MurG"/>
</dbReference>
<dbReference type="STRING" id="1653334.GA0071312_0648"/>
<keyword evidence="7 10" id="KW-0472">Membrane</keyword>
<sequence>MRADKPLVMISAGGTGGHLFPAEALAGILRARGCGIVLVTDNRIGELAERFPANEVVAIPAATPSGRSPVAALKALVTLARGFFRARRLIARARPDVVVGFGGYPTVPPLLAGSLAGCRTVLHEQNGVIGRANRFLAGRVTHLASSVPELRGISDAMKAKIVMTGNPVRANVLEAAQIPYPAATDDAPLNLLAFGGSQGARIMSDIVPQAIALLTPELRARIRITQQARPEDLERVRDVYAQNGVSAEIAPFFRDLPGRIARSHLVISRSGASTVSELAVIGRPAILVPLPGALDQDQAANAALLSDTGAALMLPQTEFTPQRLAQELTSRLADPEGLTKAAQAAKSAGIPDAAERLADLVMHLASKQG</sequence>
<gene>
    <name evidence="10 13" type="primary">murG</name>
    <name evidence="14" type="ORF">GA0071312_0648</name>
    <name evidence="13" type="ORF">HLUCCO17_15235</name>
</gene>
<feature type="binding site" evidence="10">
    <location>
        <position position="298"/>
    </location>
    <ligand>
        <name>UDP-N-acetyl-alpha-D-glucosamine</name>
        <dbReference type="ChEBI" id="CHEBI:57705"/>
    </ligand>
</feature>
<comment type="caution">
    <text evidence="13">The sequence shown here is derived from an EMBL/GenBank/DDBJ whole genome shotgun (WGS) entry which is preliminary data.</text>
</comment>
<dbReference type="GO" id="GO:0009252">
    <property type="term" value="P:peptidoglycan biosynthetic process"/>
    <property type="evidence" value="ECO:0007669"/>
    <property type="project" value="UniProtKB-UniRule"/>
</dbReference>
<dbReference type="EMBL" id="FMBM01000001">
    <property type="protein sequence ID" value="SCC79054.1"/>
    <property type="molecule type" value="Genomic_DNA"/>
</dbReference>
<dbReference type="SUPFAM" id="SSF53756">
    <property type="entry name" value="UDP-Glycosyltransferase/glycogen phosphorylase"/>
    <property type="match status" value="1"/>
</dbReference>
<dbReference type="PANTHER" id="PTHR21015">
    <property type="entry name" value="UDP-N-ACETYLGLUCOSAMINE--N-ACETYLMURAMYL-(PENTAPEPTIDE) PYROPHOSPHORYL-UNDECAPRENOL N-ACETYLGLUCOSAMINE TRANSFERASE 1"/>
    <property type="match status" value="1"/>
</dbReference>
<evidence type="ECO:0000256" key="5">
    <source>
        <dbReference type="ARBA" id="ARBA00022960"/>
    </source>
</evidence>
<evidence type="ECO:0000256" key="1">
    <source>
        <dbReference type="ARBA" id="ARBA00022475"/>
    </source>
</evidence>
<evidence type="ECO:0000256" key="4">
    <source>
        <dbReference type="ARBA" id="ARBA00022679"/>
    </source>
</evidence>
<comment type="subcellular location">
    <subcellularLocation>
        <location evidence="10">Cell membrane</location>
        <topology evidence="10">Peripheral membrane protein</topology>
        <orientation evidence="10">Cytoplasmic side</orientation>
    </subcellularLocation>
</comment>
<dbReference type="GO" id="GO:0008360">
    <property type="term" value="P:regulation of cell shape"/>
    <property type="evidence" value="ECO:0007669"/>
    <property type="project" value="UniProtKB-KW"/>
</dbReference>
<dbReference type="PANTHER" id="PTHR21015:SF22">
    <property type="entry name" value="GLYCOSYLTRANSFERASE"/>
    <property type="match status" value="1"/>
</dbReference>
<keyword evidence="3 10" id="KW-0328">Glycosyltransferase</keyword>
<comment type="caution">
    <text evidence="10">Lacks conserved residue(s) required for the propagation of feature annotation.</text>
</comment>
<dbReference type="AlphaFoldDB" id="A0A0N8KDS4"/>
<dbReference type="GO" id="GO:0071555">
    <property type="term" value="P:cell wall organization"/>
    <property type="evidence" value="ECO:0007669"/>
    <property type="project" value="UniProtKB-KW"/>
</dbReference>
<accession>A0A0N8KDS4</accession>
<keyword evidence="1 10" id="KW-1003">Cell membrane</keyword>
<dbReference type="GO" id="GO:0005886">
    <property type="term" value="C:plasma membrane"/>
    <property type="evidence" value="ECO:0007669"/>
    <property type="project" value="UniProtKB-SubCell"/>
</dbReference>
<comment type="pathway">
    <text evidence="10">Cell wall biogenesis; peptidoglycan biosynthesis.</text>
</comment>
<evidence type="ECO:0000256" key="3">
    <source>
        <dbReference type="ARBA" id="ARBA00022676"/>
    </source>
</evidence>